<proteinExistence type="predicted"/>
<dbReference type="AlphaFoldDB" id="A0A7R9A4N7"/>
<feature type="domain" description="Ras-associating" evidence="2">
    <location>
        <begin position="98"/>
        <end position="189"/>
    </location>
</feature>
<dbReference type="PANTHER" id="PTHR21298:SF2">
    <property type="entry name" value="GH01721P"/>
    <property type="match status" value="1"/>
</dbReference>
<dbReference type="CDD" id="cd17043">
    <property type="entry name" value="RA"/>
    <property type="match status" value="1"/>
</dbReference>
<sequence>MKLATMKIYAKCLRPDIEYKTLSISYQTTCRELIHTLLSKYKMKHRDPNLFYLTMEVLIRKTGVPIRTLMVLDDEACPAELQSCHPRGESKFALQMRRGGLVKVHDACLMPGSQYKSLLISEKTTVDELIQLLLNCYNIKEPLSRFSIHEAMQNRGLERKLHPDDCPLSVVQNCPEPRTTALVIRRNPEPPPRRKLLWSKSLELSMSRSSDRSETSSPSSPVKTPSSYRNYENYFYI</sequence>
<dbReference type="SUPFAM" id="SSF54236">
    <property type="entry name" value="Ubiquitin-like"/>
    <property type="match status" value="2"/>
</dbReference>
<protein>
    <recommendedName>
        <fullName evidence="2">Ras-associating domain-containing protein</fullName>
    </recommendedName>
</protein>
<organism evidence="3">
    <name type="scientific">Darwinula stevensoni</name>
    <dbReference type="NCBI Taxonomy" id="69355"/>
    <lineage>
        <taxon>Eukaryota</taxon>
        <taxon>Metazoa</taxon>
        <taxon>Ecdysozoa</taxon>
        <taxon>Arthropoda</taxon>
        <taxon>Crustacea</taxon>
        <taxon>Oligostraca</taxon>
        <taxon>Ostracoda</taxon>
        <taxon>Podocopa</taxon>
        <taxon>Podocopida</taxon>
        <taxon>Darwinulocopina</taxon>
        <taxon>Darwinuloidea</taxon>
        <taxon>Darwinulidae</taxon>
        <taxon>Darwinula</taxon>
    </lineage>
</organism>
<feature type="domain" description="Ras-associating" evidence="2">
    <location>
        <begin position="2"/>
        <end position="95"/>
    </location>
</feature>
<feature type="compositionally biased region" description="Low complexity" evidence="1">
    <location>
        <begin position="215"/>
        <end position="225"/>
    </location>
</feature>
<keyword evidence="4" id="KW-1185">Reference proteome</keyword>
<evidence type="ECO:0000313" key="3">
    <source>
        <dbReference type="EMBL" id="CAD7243169.1"/>
    </source>
</evidence>
<accession>A0A7R9A4N7</accession>
<dbReference type="GO" id="GO:0045742">
    <property type="term" value="P:positive regulation of epidermal growth factor receptor signaling pathway"/>
    <property type="evidence" value="ECO:0007669"/>
    <property type="project" value="TreeGrafter"/>
</dbReference>
<dbReference type="EMBL" id="LR899895">
    <property type="protein sequence ID" value="CAD7243169.1"/>
    <property type="molecule type" value="Genomic_DNA"/>
</dbReference>
<dbReference type="EMBL" id="CAJPEV010000378">
    <property type="protein sequence ID" value="CAG0884650.1"/>
    <property type="molecule type" value="Genomic_DNA"/>
</dbReference>
<dbReference type="GO" id="GO:0007165">
    <property type="term" value="P:signal transduction"/>
    <property type="evidence" value="ECO:0007669"/>
    <property type="project" value="InterPro"/>
</dbReference>
<evidence type="ECO:0000313" key="4">
    <source>
        <dbReference type="Proteomes" id="UP000677054"/>
    </source>
</evidence>
<reference evidence="3" key="1">
    <citation type="submission" date="2020-11" db="EMBL/GenBank/DDBJ databases">
        <authorList>
            <person name="Tran Van P."/>
        </authorList>
    </citation>
    <scope>NUCLEOTIDE SEQUENCE</scope>
</reference>
<evidence type="ECO:0000256" key="1">
    <source>
        <dbReference type="SAM" id="MobiDB-lite"/>
    </source>
</evidence>
<dbReference type="InterPro" id="IPR029071">
    <property type="entry name" value="Ubiquitin-like_domsf"/>
</dbReference>
<dbReference type="Gene3D" id="3.10.20.90">
    <property type="entry name" value="Phosphatidylinositol 3-kinase Catalytic Subunit, Chain A, domain 1"/>
    <property type="match status" value="2"/>
</dbReference>
<dbReference type="Pfam" id="PF00788">
    <property type="entry name" value="RA"/>
    <property type="match status" value="2"/>
</dbReference>
<dbReference type="GO" id="GO:0045743">
    <property type="term" value="P:positive regulation of fibroblast growth factor receptor signaling pathway"/>
    <property type="evidence" value="ECO:0007669"/>
    <property type="project" value="TreeGrafter"/>
</dbReference>
<dbReference type="PROSITE" id="PS50200">
    <property type="entry name" value="RA"/>
    <property type="match status" value="2"/>
</dbReference>
<dbReference type="OrthoDB" id="3908708at2759"/>
<feature type="region of interest" description="Disordered" evidence="1">
    <location>
        <begin position="206"/>
        <end position="225"/>
    </location>
</feature>
<dbReference type="InterPro" id="IPR000159">
    <property type="entry name" value="RA_dom"/>
</dbReference>
<evidence type="ECO:0000259" key="2">
    <source>
        <dbReference type="PROSITE" id="PS50200"/>
    </source>
</evidence>
<dbReference type="SMART" id="SM00314">
    <property type="entry name" value="RA"/>
    <property type="match status" value="2"/>
</dbReference>
<dbReference type="PANTHER" id="PTHR21298">
    <property type="entry name" value="GH01721P"/>
    <property type="match status" value="1"/>
</dbReference>
<gene>
    <name evidence="3" type="ORF">DSTB1V02_LOCUS3102</name>
</gene>
<name>A0A7R9A4N7_9CRUS</name>
<dbReference type="Proteomes" id="UP000677054">
    <property type="component" value="Unassembled WGS sequence"/>
</dbReference>